<dbReference type="RefSeq" id="WP_137684999.1">
    <property type="nucleotide sequence ID" value="NZ_BIXZ01000008.1"/>
</dbReference>
<sequence length="207" mass="21332">MSTDSTPSEPGIAARIEGLLRRTAIALRGALTRNDGRVTLGVTGLSYFLSYLVGLRHLGFGQPGYEISVVSNPLTRAFRQVGPFQWEPVALVVAGPVELLVAPLNILLGGVLATLVGLNLAVSVVAWRGPSACRLGPGAGAAAGLPGLLSGFACCGPTVLLVVGVQASAGILSLFQWLLPITVVALLGTLLWVGNRVETGDVGSTYY</sequence>
<evidence type="ECO:0000313" key="3">
    <source>
        <dbReference type="Proteomes" id="UP000304382"/>
    </source>
</evidence>
<evidence type="ECO:0000256" key="1">
    <source>
        <dbReference type="SAM" id="Phobius"/>
    </source>
</evidence>
<proteinExistence type="predicted"/>
<feature type="transmembrane region" description="Helical" evidence="1">
    <location>
        <begin position="106"/>
        <end position="127"/>
    </location>
</feature>
<dbReference type="AlphaFoldDB" id="A0A4C2ELQ0"/>
<protein>
    <submittedName>
        <fullName evidence="2">Uncharacterized protein</fullName>
    </submittedName>
</protein>
<feature type="transmembrane region" description="Helical" evidence="1">
    <location>
        <begin position="139"/>
        <end position="162"/>
    </location>
</feature>
<dbReference type="OrthoDB" id="203146at2157"/>
<dbReference type="EMBL" id="BIXZ01000008">
    <property type="protein sequence ID" value="GCF15484.1"/>
    <property type="molecule type" value="Genomic_DNA"/>
</dbReference>
<reference evidence="2 3" key="1">
    <citation type="submission" date="2019-02" db="EMBL/GenBank/DDBJ databases">
        <title>Haloarcula mannanilyticum sp. nov., a mannan degrading haloarchaeon isolated from commercial salt.</title>
        <authorList>
            <person name="Enomoto S."/>
            <person name="Shimane Y."/>
            <person name="Kamekura M."/>
            <person name="Ito T."/>
            <person name="Moriya O."/>
            <person name="Ihara K."/>
            <person name="Takahashi-Ando N."/>
            <person name="Fukushima Y."/>
            <person name="Yoshida Y."/>
            <person name="Usama R."/>
            <person name="Takai K."/>
            <person name="Minegishi H."/>
        </authorList>
    </citation>
    <scope>NUCLEOTIDE SEQUENCE [LARGE SCALE GENOMIC DNA]</scope>
    <source>
        <strain evidence="2 3">MD130-1</strain>
    </source>
</reference>
<keyword evidence="1" id="KW-0472">Membrane</keyword>
<feature type="transmembrane region" description="Helical" evidence="1">
    <location>
        <begin position="174"/>
        <end position="193"/>
    </location>
</feature>
<accession>A0A4C2ELQ0</accession>
<evidence type="ECO:0000313" key="2">
    <source>
        <dbReference type="EMBL" id="GCF15484.1"/>
    </source>
</evidence>
<comment type="caution">
    <text evidence="2">The sequence shown here is derived from an EMBL/GenBank/DDBJ whole genome shotgun (WGS) entry which is preliminary data.</text>
</comment>
<keyword evidence="1" id="KW-0812">Transmembrane</keyword>
<keyword evidence="3" id="KW-1185">Reference proteome</keyword>
<dbReference type="Proteomes" id="UP000304382">
    <property type="component" value="Unassembled WGS sequence"/>
</dbReference>
<name>A0A4C2ELQ0_9EURY</name>
<keyword evidence="1" id="KW-1133">Transmembrane helix</keyword>
<organism evidence="2 3">
    <name type="scientific">Haloarcula mannanilytica</name>
    <dbReference type="NCBI Taxonomy" id="2509225"/>
    <lineage>
        <taxon>Archaea</taxon>
        <taxon>Methanobacteriati</taxon>
        <taxon>Methanobacteriota</taxon>
        <taxon>Stenosarchaea group</taxon>
        <taxon>Halobacteria</taxon>
        <taxon>Halobacteriales</taxon>
        <taxon>Haloarculaceae</taxon>
        <taxon>Haloarcula</taxon>
    </lineage>
</organism>
<gene>
    <name evidence="2" type="ORF">Harman_34190</name>
</gene>